<feature type="coiled-coil region" evidence="1">
    <location>
        <begin position="126"/>
        <end position="153"/>
    </location>
</feature>
<sequence length="161" mass="17759">MEDKRQSTQNPGRDLTPEMLLGRTLKYLREARQMSQESVAEAMNSAGFSWRQTTAAKTEAGQRPVRVNEVVALAQLFKVSVGDLIEGAGGEWEAHARVLRARSEVERTGRLAFLASREAEDRELEHNDAMAALRAAEADLAKVQQRVVHATTEAEKGAGEE</sequence>
<evidence type="ECO:0000313" key="3">
    <source>
        <dbReference type="EMBL" id="MBO2439814.1"/>
    </source>
</evidence>
<dbReference type="RefSeq" id="WP_208268251.1">
    <property type="nucleotide sequence ID" value="NZ_BAAAGM010000010.1"/>
</dbReference>
<dbReference type="EMBL" id="JAGEOK010000012">
    <property type="protein sequence ID" value="MBO2439814.1"/>
    <property type="molecule type" value="Genomic_DNA"/>
</dbReference>
<reference evidence="3 4" key="1">
    <citation type="submission" date="2021-03" db="EMBL/GenBank/DDBJ databases">
        <authorList>
            <person name="Kanchanasin P."/>
            <person name="Saeng-In P."/>
            <person name="Phongsopitanun W."/>
            <person name="Yuki M."/>
            <person name="Kudo T."/>
            <person name="Ohkuma M."/>
            <person name="Tanasupawat S."/>
        </authorList>
    </citation>
    <scope>NUCLEOTIDE SEQUENCE [LARGE SCALE GENOMIC DNA]</scope>
    <source>
        <strain evidence="3 4">L46</strain>
    </source>
</reference>
<evidence type="ECO:0000259" key="2">
    <source>
        <dbReference type="PROSITE" id="PS50943"/>
    </source>
</evidence>
<dbReference type="InterPro" id="IPR010982">
    <property type="entry name" value="Lambda_DNA-bd_dom_sf"/>
</dbReference>
<gene>
    <name evidence="3" type="ORF">J4557_20015</name>
</gene>
<keyword evidence="4" id="KW-1185">Reference proteome</keyword>
<feature type="domain" description="HTH cro/C1-type" evidence="2">
    <location>
        <begin position="25"/>
        <end position="84"/>
    </location>
</feature>
<keyword evidence="1" id="KW-0175">Coiled coil</keyword>
<comment type="caution">
    <text evidence="3">The sequence shown here is derived from an EMBL/GenBank/DDBJ whole genome shotgun (WGS) entry which is preliminary data.</text>
</comment>
<dbReference type="Proteomes" id="UP000666915">
    <property type="component" value="Unassembled WGS sequence"/>
</dbReference>
<name>A0ABS3R0P8_9ACTN</name>
<dbReference type="CDD" id="cd00093">
    <property type="entry name" value="HTH_XRE"/>
    <property type="match status" value="1"/>
</dbReference>
<dbReference type="InterPro" id="IPR001387">
    <property type="entry name" value="Cro/C1-type_HTH"/>
</dbReference>
<dbReference type="Gene3D" id="1.10.260.40">
    <property type="entry name" value="lambda repressor-like DNA-binding domains"/>
    <property type="match status" value="1"/>
</dbReference>
<organism evidence="3 4">
    <name type="scientific">Actinomadura nitritigenes</name>
    <dbReference type="NCBI Taxonomy" id="134602"/>
    <lineage>
        <taxon>Bacteria</taxon>
        <taxon>Bacillati</taxon>
        <taxon>Actinomycetota</taxon>
        <taxon>Actinomycetes</taxon>
        <taxon>Streptosporangiales</taxon>
        <taxon>Thermomonosporaceae</taxon>
        <taxon>Actinomadura</taxon>
    </lineage>
</organism>
<dbReference type="SMART" id="SM00530">
    <property type="entry name" value="HTH_XRE"/>
    <property type="match status" value="1"/>
</dbReference>
<evidence type="ECO:0000313" key="4">
    <source>
        <dbReference type="Proteomes" id="UP000666915"/>
    </source>
</evidence>
<dbReference type="PROSITE" id="PS50943">
    <property type="entry name" value="HTH_CROC1"/>
    <property type="match status" value="1"/>
</dbReference>
<proteinExistence type="predicted"/>
<dbReference type="Pfam" id="PF13560">
    <property type="entry name" value="HTH_31"/>
    <property type="match status" value="1"/>
</dbReference>
<accession>A0ABS3R0P8</accession>
<protein>
    <submittedName>
        <fullName evidence="3">Helix-turn-helix transcriptional regulator</fullName>
    </submittedName>
</protein>
<dbReference type="SUPFAM" id="SSF47413">
    <property type="entry name" value="lambda repressor-like DNA-binding domains"/>
    <property type="match status" value="1"/>
</dbReference>
<evidence type="ECO:0000256" key="1">
    <source>
        <dbReference type="SAM" id="Coils"/>
    </source>
</evidence>